<feature type="signal peptide" evidence="1">
    <location>
        <begin position="1"/>
        <end position="22"/>
    </location>
</feature>
<organism evidence="2">
    <name type="scientific">Odontella aurita</name>
    <dbReference type="NCBI Taxonomy" id="265563"/>
    <lineage>
        <taxon>Eukaryota</taxon>
        <taxon>Sar</taxon>
        <taxon>Stramenopiles</taxon>
        <taxon>Ochrophyta</taxon>
        <taxon>Bacillariophyta</taxon>
        <taxon>Mediophyceae</taxon>
        <taxon>Biddulphiophycidae</taxon>
        <taxon>Eupodiscales</taxon>
        <taxon>Odontellaceae</taxon>
        <taxon>Odontella</taxon>
    </lineage>
</organism>
<evidence type="ECO:0000313" key="2">
    <source>
        <dbReference type="EMBL" id="CAE2218925.1"/>
    </source>
</evidence>
<reference evidence="2" key="1">
    <citation type="submission" date="2021-01" db="EMBL/GenBank/DDBJ databases">
        <authorList>
            <person name="Corre E."/>
            <person name="Pelletier E."/>
            <person name="Niang G."/>
            <person name="Scheremetjew M."/>
            <person name="Finn R."/>
            <person name="Kale V."/>
            <person name="Holt S."/>
            <person name="Cochrane G."/>
            <person name="Meng A."/>
            <person name="Brown T."/>
            <person name="Cohen L."/>
        </authorList>
    </citation>
    <scope>NUCLEOTIDE SEQUENCE</scope>
    <source>
        <strain evidence="2">Isolate 1302-5</strain>
    </source>
</reference>
<evidence type="ECO:0000256" key="1">
    <source>
        <dbReference type="SAM" id="SignalP"/>
    </source>
</evidence>
<proteinExistence type="predicted"/>
<dbReference type="AlphaFoldDB" id="A0A7S4I554"/>
<feature type="chain" id="PRO_5031043241" evidence="1">
    <location>
        <begin position="23"/>
        <end position="276"/>
    </location>
</feature>
<name>A0A7S4I554_9STRA</name>
<gene>
    <name evidence="2" type="ORF">OAUR00152_LOCUS7565</name>
</gene>
<sequence length="276" mass="31601">MTRLLGLFRIITSLLVTRCSHASFLAPTNLKEQASQKVCRDHCGESLSVLRMEDDYGITLDRSDESSVRHSIEIPRRSCLTLLSGCFIMIGKAEKVWAEESNDYNNPMIPPGPEERSGLVVLRVAEVANFQEKILRAVAKGDLDYAISPQQIAFGTQILLRNSNLDGNMKLMIYNEVPRDKREEAIKNAVRVMNRLQTLLTEASEIQRPFEKDDLIHFADMYRDVRFQLNDMYEYLPQKEKAKYNGYFMAVTAYEKKIAEGTYNPDVDGILKLDYD</sequence>
<dbReference type="EMBL" id="HBKQ01011255">
    <property type="protein sequence ID" value="CAE2218925.1"/>
    <property type="molecule type" value="Transcribed_RNA"/>
</dbReference>
<keyword evidence="1" id="KW-0732">Signal</keyword>
<accession>A0A7S4I554</accession>
<protein>
    <submittedName>
        <fullName evidence="2">Uncharacterized protein</fullName>
    </submittedName>
</protein>